<protein>
    <recommendedName>
        <fullName evidence="1">DDE-1 domain-containing protein</fullName>
    </recommendedName>
</protein>
<dbReference type="Pfam" id="PF03184">
    <property type="entry name" value="DDE_1"/>
    <property type="match status" value="1"/>
</dbReference>
<dbReference type="GO" id="GO:0003676">
    <property type="term" value="F:nucleic acid binding"/>
    <property type="evidence" value="ECO:0007669"/>
    <property type="project" value="InterPro"/>
</dbReference>
<dbReference type="AlphaFoldDB" id="A0A5N3UNE1"/>
<organism evidence="2 3">
    <name type="scientific">Muntiacus muntjak</name>
    <name type="common">Barking deer</name>
    <name type="synonym">Indian muntjac</name>
    <dbReference type="NCBI Taxonomy" id="9888"/>
    <lineage>
        <taxon>Eukaryota</taxon>
        <taxon>Metazoa</taxon>
        <taxon>Chordata</taxon>
        <taxon>Craniata</taxon>
        <taxon>Vertebrata</taxon>
        <taxon>Euteleostomi</taxon>
        <taxon>Mammalia</taxon>
        <taxon>Eutheria</taxon>
        <taxon>Laurasiatheria</taxon>
        <taxon>Artiodactyla</taxon>
        <taxon>Ruminantia</taxon>
        <taxon>Pecora</taxon>
        <taxon>Cervidae</taxon>
        <taxon>Muntiacinae</taxon>
        <taxon>Muntiacus</taxon>
    </lineage>
</organism>
<name>A0A5N3UNE1_MUNMU</name>
<evidence type="ECO:0000313" key="2">
    <source>
        <dbReference type="EMBL" id="KAB0338220.1"/>
    </source>
</evidence>
<accession>A0A5N3UNE1</accession>
<proteinExistence type="predicted"/>
<comment type="caution">
    <text evidence="2">The sequence shown here is derived from an EMBL/GenBank/DDBJ whole genome shotgun (WGS) entry which is preliminary data.</text>
</comment>
<evidence type="ECO:0000259" key="1">
    <source>
        <dbReference type="Pfam" id="PF03184"/>
    </source>
</evidence>
<keyword evidence="3" id="KW-1185">Reference proteome</keyword>
<gene>
    <name evidence="2" type="ORF">FD754_024731</name>
</gene>
<dbReference type="Proteomes" id="UP000326458">
    <property type="component" value="Unassembled WGS sequence"/>
</dbReference>
<evidence type="ECO:0000313" key="3">
    <source>
        <dbReference type="Proteomes" id="UP000326458"/>
    </source>
</evidence>
<dbReference type="EMBL" id="VCEA01004923">
    <property type="protein sequence ID" value="KAB0338220.1"/>
    <property type="molecule type" value="Genomic_DNA"/>
</dbReference>
<reference evidence="2 3" key="1">
    <citation type="submission" date="2019-06" db="EMBL/GenBank/DDBJ databases">
        <title>Discovery of a novel chromosome fission-fusion reversal in muntjac.</title>
        <authorList>
            <person name="Mudd A.B."/>
            <person name="Bredeson J.V."/>
            <person name="Baum R."/>
            <person name="Hockemeyer D."/>
            <person name="Rokhsar D.S."/>
        </authorList>
    </citation>
    <scope>NUCLEOTIDE SEQUENCE [LARGE SCALE GENOMIC DNA]</scope>
    <source>
        <strain evidence="2">UTSW_UCB_Mm</strain>
        <tissue evidence="2">Fibroblast cell line</tissue>
    </source>
</reference>
<sequence>MASNCLRESQSPIPLTLNQKMEMSHLNEEGIESGYTKIQIFSVYKTAFYWKMPTNTFIARQDKSMCGLKLSKDRLTLLLEANVPGDFKLKPIFIYHSKKKKRKNKTKALKNYAHLLTTWLTKYFQFTVETYCLEEKIHFKVLLLIDNAAGYPRALKEMCKMNSYYFRNAFHKDIAAIDMNAFDVSGRSRSKTFWKGFIILDAIKNTCVWKKLIPTFLNDFEAFKMLVEEVIEVVVEIAIKLELEVEPKDVIELLNLMRKLQGMRRFERIDYNFQSNFMVSNSIECYKEIIHERKIQLMWQSSLLSCFKKLLQSPHPLATTILTSQQPLILQQNTSPAKYYN</sequence>
<dbReference type="InterPro" id="IPR004875">
    <property type="entry name" value="DDE_SF_endonuclease_dom"/>
</dbReference>
<feature type="domain" description="DDE-1" evidence="1">
    <location>
        <begin position="72"/>
        <end position="161"/>
    </location>
</feature>